<dbReference type="Pfam" id="PF12010">
    <property type="entry name" value="DUF3502"/>
    <property type="match status" value="1"/>
</dbReference>
<dbReference type="EMBL" id="QLUW01000002">
    <property type="protein sequence ID" value="RAP75689.1"/>
    <property type="molecule type" value="Genomic_DNA"/>
</dbReference>
<dbReference type="InterPro" id="IPR050490">
    <property type="entry name" value="Bact_solute-bd_prot1"/>
</dbReference>
<dbReference type="PANTHER" id="PTHR43649">
    <property type="entry name" value="ARABINOSE-BINDING PROTEIN-RELATED"/>
    <property type="match status" value="1"/>
</dbReference>
<dbReference type="Proteomes" id="UP000249260">
    <property type="component" value="Unassembled WGS sequence"/>
</dbReference>
<dbReference type="RefSeq" id="WP_112881915.1">
    <property type="nucleotide sequence ID" value="NZ_QLUW01000002.1"/>
</dbReference>
<name>A0A328TYX2_9BACL</name>
<dbReference type="InterPro" id="IPR022627">
    <property type="entry name" value="DUF3502"/>
</dbReference>
<gene>
    <name evidence="4" type="ORF">DL346_09535</name>
</gene>
<proteinExistence type="predicted"/>
<dbReference type="OrthoDB" id="7936627at2"/>
<evidence type="ECO:0000256" key="1">
    <source>
        <dbReference type="SAM" id="MobiDB-lite"/>
    </source>
</evidence>
<keyword evidence="2" id="KW-0732">Signal</keyword>
<feature type="domain" description="DUF3502" evidence="3">
    <location>
        <begin position="443"/>
        <end position="510"/>
    </location>
</feature>
<evidence type="ECO:0000256" key="2">
    <source>
        <dbReference type="SAM" id="SignalP"/>
    </source>
</evidence>
<comment type="caution">
    <text evidence="4">The sequence shown here is derived from an EMBL/GenBank/DDBJ whole genome shotgun (WGS) entry which is preliminary data.</text>
</comment>
<feature type="compositionally biased region" description="Low complexity" evidence="1">
    <location>
        <begin position="28"/>
        <end position="55"/>
    </location>
</feature>
<dbReference type="PROSITE" id="PS51257">
    <property type="entry name" value="PROKAR_LIPOPROTEIN"/>
    <property type="match status" value="1"/>
</dbReference>
<evidence type="ECO:0000313" key="4">
    <source>
        <dbReference type="EMBL" id="RAP75689.1"/>
    </source>
</evidence>
<dbReference type="Gene3D" id="3.40.190.10">
    <property type="entry name" value="Periplasmic binding protein-like II"/>
    <property type="match status" value="1"/>
</dbReference>
<dbReference type="AlphaFoldDB" id="A0A328TYX2"/>
<accession>A0A328TYX2</accession>
<feature type="signal peptide" evidence="2">
    <location>
        <begin position="1"/>
        <end position="24"/>
    </location>
</feature>
<evidence type="ECO:0000313" key="5">
    <source>
        <dbReference type="Proteomes" id="UP000249260"/>
    </source>
</evidence>
<sequence>MKKKAFLKLALASTLILLLASACGGNNTNNESANSTNEPATTTNTETDSTNTSTDEPAKEELPPVELLYYIPQPELQPDIASVEAAVNDYIKPKINATVKLMSIPFGDYDQKMNTVVSAGETFDMMWTSNWAFNYETNSLKGAFKDLEQLVKDYAPDFINSLPKAAVEGARNSQGKLYAIPNYQIIAQGGGFVVQKEMAEKYGLDVSTIKTYKDLEPFLEKVKAGEPDKIAFGSRTNTFVPYMYGFDGLGGIEYRTGDPNYKLENVLASPEYLAHHQLLYDWFKKGYVNKDVATANFADYQKAGKIVSFYEWTLKPGGEIEMKQNMGGKDVIFIPLYEPRFSGVQPTMTAISNTSKNPERAMMFLNLANTDPVLFNLLAFGVEGKHYDKLDASHIKVKTDGGYAPNVAWAMGNVTIGYLLEGQADDTWPKTIELNNSAMVPEIWGFQFNQEPVKTELANMDAVYKEYEAAVTTGAVDPNEYIPKLVDAMNKAGSEKVLAEKQKQLDEWLASKGKK</sequence>
<organism evidence="4 5">
    <name type="scientific">Paenibacillus montanisoli</name>
    <dbReference type="NCBI Taxonomy" id="2081970"/>
    <lineage>
        <taxon>Bacteria</taxon>
        <taxon>Bacillati</taxon>
        <taxon>Bacillota</taxon>
        <taxon>Bacilli</taxon>
        <taxon>Bacillales</taxon>
        <taxon>Paenibacillaceae</taxon>
        <taxon>Paenibacillus</taxon>
    </lineage>
</organism>
<feature type="region of interest" description="Disordered" evidence="1">
    <location>
        <begin position="28"/>
        <end position="60"/>
    </location>
</feature>
<evidence type="ECO:0000259" key="3">
    <source>
        <dbReference type="Pfam" id="PF12010"/>
    </source>
</evidence>
<dbReference type="PANTHER" id="PTHR43649:SF17">
    <property type="entry name" value="ABC TRANSPORTER SOLUTE BINDING PROTEIN-SUGAR TRANSPORT"/>
    <property type="match status" value="1"/>
</dbReference>
<dbReference type="SUPFAM" id="SSF53850">
    <property type="entry name" value="Periplasmic binding protein-like II"/>
    <property type="match status" value="1"/>
</dbReference>
<reference evidence="4 5" key="1">
    <citation type="submission" date="2018-06" db="EMBL/GenBank/DDBJ databases">
        <title>Paenibacillus montanisoli sp. nov., isolated from mountain area soil.</title>
        <authorList>
            <person name="Wu M."/>
        </authorList>
    </citation>
    <scope>NUCLEOTIDE SEQUENCE [LARGE SCALE GENOMIC DNA]</scope>
    <source>
        <strain evidence="4 5">RA17</strain>
    </source>
</reference>
<protein>
    <submittedName>
        <fullName evidence="4">ABC transporter substrate-binding protein</fullName>
    </submittedName>
</protein>
<feature type="chain" id="PRO_5038705431" evidence="2">
    <location>
        <begin position="25"/>
        <end position="515"/>
    </location>
</feature>
<keyword evidence="5" id="KW-1185">Reference proteome</keyword>